<reference evidence="2 3" key="1">
    <citation type="journal article" date="2008" name="Science">
        <title>The Physcomitrella genome reveals evolutionary insights into the conquest of land by plants.</title>
        <authorList>
            <person name="Rensing S."/>
            <person name="Lang D."/>
            <person name="Zimmer A."/>
            <person name="Terry A."/>
            <person name="Salamov A."/>
            <person name="Shapiro H."/>
            <person name="Nishiyama T."/>
            <person name="Perroud P.-F."/>
            <person name="Lindquist E."/>
            <person name="Kamisugi Y."/>
            <person name="Tanahashi T."/>
            <person name="Sakakibara K."/>
            <person name="Fujita T."/>
            <person name="Oishi K."/>
            <person name="Shin-I T."/>
            <person name="Kuroki Y."/>
            <person name="Toyoda A."/>
            <person name="Suzuki Y."/>
            <person name="Hashimoto A."/>
            <person name="Yamaguchi K."/>
            <person name="Sugano A."/>
            <person name="Kohara Y."/>
            <person name="Fujiyama A."/>
            <person name="Anterola A."/>
            <person name="Aoki S."/>
            <person name="Ashton N."/>
            <person name="Barbazuk W.B."/>
            <person name="Barker E."/>
            <person name="Bennetzen J."/>
            <person name="Bezanilla M."/>
            <person name="Blankenship R."/>
            <person name="Cho S.H."/>
            <person name="Dutcher S."/>
            <person name="Estelle M."/>
            <person name="Fawcett J.A."/>
            <person name="Gundlach H."/>
            <person name="Hanada K."/>
            <person name="Heyl A."/>
            <person name="Hicks K.A."/>
            <person name="Hugh J."/>
            <person name="Lohr M."/>
            <person name="Mayer K."/>
            <person name="Melkozernov A."/>
            <person name="Murata T."/>
            <person name="Nelson D."/>
            <person name="Pils B."/>
            <person name="Prigge M."/>
            <person name="Reiss B."/>
            <person name="Renner T."/>
            <person name="Rombauts S."/>
            <person name="Rushton P."/>
            <person name="Sanderfoot A."/>
            <person name="Schween G."/>
            <person name="Shiu S.-H."/>
            <person name="Stueber K."/>
            <person name="Theodoulou F.L."/>
            <person name="Tu H."/>
            <person name="Van de Peer Y."/>
            <person name="Verrier P.J."/>
            <person name="Waters E."/>
            <person name="Wood A."/>
            <person name="Yang L."/>
            <person name="Cove D."/>
            <person name="Cuming A."/>
            <person name="Hasebe M."/>
            <person name="Lucas S."/>
            <person name="Mishler D.B."/>
            <person name="Reski R."/>
            <person name="Grigoriev I."/>
            <person name="Quatrano R.S."/>
            <person name="Boore J.L."/>
        </authorList>
    </citation>
    <scope>NUCLEOTIDE SEQUENCE [LARGE SCALE GENOMIC DNA]</scope>
    <source>
        <strain evidence="2 3">cv. Gransden 2004</strain>
    </source>
</reference>
<name>A0A7I4CCE6_PHYPA</name>
<accession>A0A7I4CCE6</accession>
<evidence type="ECO:0000313" key="3">
    <source>
        <dbReference type="Proteomes" id="UP000006727"/>
    </source>
</evidence>
<dbReference type="EMBL" id="ABEU02000022">
    <property type="status" value="NOT_ANNOTATED_CDS"/>
    <property type="molecule type" value="Genomic_DNA"/>
</dbReference>
<dbReference type="EnsemblPlants" id="Pp3c22_10280V3.3">
    <property type="protein sequence ID" value="Pp3c22_10280V3.3"/>
    <property type="gene ID" value="Pp3c22_10280"/>
</dbReference>
<feature type="region of interest" description="Disordered" evidence="1">
    <location>
        <begin position="1"/>
        <end position="24"/>
    </location>
</feature>
<reference evidence="2 3" key="2">
    <citation type="journal article" date="2018" name="Plant J.">
        <title>The Physcomitrella patens chromosome-scale assembly reveals moss genome structure and evolution.</title>
        <authorList>
            <person name="Lang D."/>
            <person name="Ullrich K.K."/>
            <person name="Murat F."/>
            <person name="Fuchs J."/>
            <person name="Jenkins J."/>
            <person name="Haas F.B."/>
            <person name="Piednoel M."/>
            <person name="Gundlach H."/>
            <person name="Van Bel M."/>
            <person name="Meyberg R."/>
            <person name="Vives C."/>
            <person name="Morata J."/>
            <person name="Symeonidi A."/>
            <person name="Hiss M."/>
            <person name="Muchero W."/>
            <person name="Kamisugi Y."/>
            <person name="Saleh O."/>
            <person name="Blanc G."/>
            <person name="Decker E.L."/>
            <person name="van Gessel N."/>
            <person name="Grimwood J."/>
            <person name="Hayes R.D."/>
            <person name="Graham S.W."/>
            <person name="Gunter L.E."/>
            <person name="McDaniel S.F."/>
            <person name="Hoernstein S.N.W."/>
            <person name="Larsson A."/>
            <person name="Li F.W."/>
            <person name="Perroud P.F."/>
            <person name="Phillips J."/>
            <person name="Ranjan P."/>
            <person name="Rokshar D.S."/>
            <person name="Rothfels C.J."/>
            <person name="Schneider L."/>
            <person name="Shu S."/>
            <person name="Stevenson D.W."/>
            <person name="Thummler F."/>
            <person name="Tillich M."/>
            <person name="Villarreal Aguilar J.C."/>
            <person name="Widiez T."/>
            <person name="Wong G.K."/>
            <person name="Wymore A."/>
            <person name="Zhang Y."/>
            <person name="Zimmer A.D."/>
            <person name="Quatrano R.S."/>
            <person name="Mayer K.F.X."/>
            <person name="Goodstein D."/>
            <person name="Casacuberta J.M."/>
            <person name="Vandepoele K."/>
            <person name="Reski R."/>
            <person name="Cuming A.C."/>
            <person name="Tuskan G.A."/>
            <person name="Maumus F."/>
            <person name="Salse J."/>
            <person name="Schmutz J."/>
            <person name="Rensing S.A."/>
        </authorList>
    </citation>
    <scope>NUCLEOTIDE SEQUENCE [LARGE SCALE GENOMIC DNA]</scope>
    <source>
        <strain evidence="2 3">cv. Gransden 2004</strain>
    </source>
</reference>
<sequence length="416" mass="46737">MDAMAVSVEDGVQHSHAGQDEQARVSNGGPVAFVWRLFARIASYITRIRRFFVFSVAVGGNLVLREGKISKNDNKVEEYILVETPGACEPEIVEIVVFQQEAINPGPHNVDSRAVELHHEDCGSKRNAPTKEDHQLRVSVAHHPNLDVEEYEVRANEPTSAIRQATTDLRPGVLTWENCDSKFVELYLEDCGNKCTVHIKVAQEFETWDAINSTLLRADNHEHHTIERTSAIVLPTNDHYRQEQIVATCGTVDVSPLELNLHDHSKADTDQADFTQEKIASQEKKFLDVDIISDKCVFLQSPSPLSVTNDIAKSLKVSSLESPKKSTSSPKLNKYNSIQQLNAIVGEQLIKYLQFLERSVVPGKLEHATWKTTQRRAIILVTLVAIAVWARNAKHLHESMPRIRGFAINVHIRSRL</sequence>
<organism evidence="2 3">
    <name type="scientific">Physcomitrium patens</name>
    <name type="common">Spreading-leaved earth moss</name>
    <name type="synonym">Physcomitrella patens</name>
    <dbReference type="NCBI Taxonomy" id="3218"/>
    <lineage>
        <taxon>Eukaryota</taxon>
        <taxon>Viridiplantae</taxon>
        <taxon>Streptophyta</taxon>
        <taxon>Embryophyta</taxon>
        <taxon>Bryophyta</taxon>
        <taxon>Bryophytina</taxon>
        <taxon>Bryopsida</taxon>
        <taxon>Funariidae</taxon>
        <taxon>Funariales</taxon>
        <taxon>Funariaceae</taxon>
        <taxon>Physcomitrium</taxon>
    </lineage>
</organism>
<proteinExistence type="predicted"/>
<protein>
    <submittedName>
        <fullName evidence="2">Uncharacterized protein</fullName>
    </submittedName>
</protein>
<dbReference type="Proteomes" id="UP000006727">
    <property type="component" value="Chromosome 22"/>
</dbReference>
<evidence type="ECO:0000256" key="1">
    <source>
        <dbReference type="SAM" id="MobiDB-lite"/>
    </source>
</evidence>
<dbReference type="Gramene" id="Pp3c22_10280V3.3">
    <property type="protein sequence ID" value="Pp3c22_10280V3.3"/>
    <property type="gene ID" value="Pp3c22_10280"/>
</dbReference>
<dbReference type="AlphaFoldDB" id="A0A7I4CCE6"/>
<gene>
    <name evidence="2" type="primary">LOC112274980</name>
</gene>
<feature type="compositionally biased region" description="Basic and acidic residues" evidence="1">
    <location>
        <begin position="11"/>
        <end position="23"/>
    </location>
</feature>
<reference evidence="2" key="3">
    <citation type="submission" date="2020-12" db="UniProtKB">
        <authorList>
            <consortium name="EnsemblPlants"/>
        </authorList>
    </citation>
    <scope>IDENTIFICATION</scope>
</reference>
<evidence type="ECO:0000313" key="2">
    <source>
        <dbReference type="EnsemblPlants" id="Pp3c22_10280V3.3"/>
    </source>
</evidence>
<keyword evidence="3" id="KW-1185">Reference proteome</keyword>